<gene>
    <name evidence="2" type="ORF">PIBRA_LOCUS10771</name>
</gene>
<sequence>MAHLELFRGIKERNSVIHEPIAFSIRHEREIRGSPVATMRWSILVLCCVIGAIAVADPDPKKYKLEALKTDKKAENLTTEERNFLREVEEKFGVKSQIPSNSKETENKVENKNVTHTSEKKLTLPAVIAIEIVNDTDAKGKGKRTIDANLGYGYRTNNGYTYNYFGKSAQDKGKFMIYPYSQEDIPAHQSTFNSHYVETGENYQKTSTNVEIQPSQAFELVPVKEQQTTYDYKKPEVEFKTPSPPTYGSEPSSTLYTTYNGQEFSGLSAQFPTVMPNYFVDPSQLLTNPQYQSAGLTQDHLRSHESQLGQRIVPVLVLRIPSSSIKNPSAELYANLPNNYPLSSYLNNVNLQQLVNQYFKKQGYSFAPQIMAYQNSNLSPQESEPHYAHPYVKPSYTQSDYSGVQYSAVKPVMARYPSSYSPQKYVSQSQSLYRQPSQQQYEYQYQYMPQTAQPTSYYVQSQYEQPSSSPEYQHVQTSVDQRANVHETHSVVEHKVPEQTSQEYPAQSYDPHHTIQQSVVHPTSSYYTTSDTSSAYEVEKENAKDHAAFDPNSYTSTLIDQKAQVSVYPSRLIHSEQYEESSVNSGQEYTYQSQQSERPKALVLSENYPSKDHTIAAVFPNSYSAAQNSKPSVQTVSYVTPMPSAKYQSQFRIMVPQTVFKPTSDKVAYVNSKSMHYNHAGRYTHDVEPEEEYTRTQYVPSVPTRPSYPRNYHSHPKRMAKPDNKAAASSKVAKKNETTDKKST</sequence>
<dbReference type="Proteomes" id="UP001152562">
    <property type="component" value="Unassembled WGS sequence"/>
</dbReference>
<name>A0A9P0TRB2_PIEBR</name>
<keyword evidence="3" id="KW-1185">Reference proteome</keyword>
<evidence type="ECO:0000256" key="1">
    <source>
        <dbReference type="SAM" id="MobiDB-lite"/>
    </source>
</evidence>
<dbReference type="AlphaFoldDB" id="A0A9P0TRB2"/>
<evidence type="ECO:0000313" key="2">
    <source>
        <dbReference type="EMBL" id="CAH4034605.1"/>
    </source>
</evidence>
<evidence type="ECO:0000313" key="3">
    <source>
        <dbReference type="Proteomes" id="UP001152562"/>
    </source>
</evidence>
<comment type="caution">
    <text evidence="2">The sequence shown here is derived from an EMBL/GenBank/DDBJ whole genome shotgun (WGS) entry which is preliminary data.</text>
</comment>
<dbReference type="EMBL" id="CALOZG010000042">
    <property type="protein sequence ID" value="CAH4034605.1"/>
    <property type="molecule type" value="Genomic_DNA"/>
</dbReference>
<organism evidence="2 3">
    <name type="scientific">Pieris brassicae</name>
    <name type="common">White butterfly</name>
    <name type="synonym">Large white butterfly</name>
    <dbReference type="NCBI Taxonomy" id="7116"/>
    <lineage>
        <taxon>Eukaryota</taxon>
        <taxon>Metazoa</taxon>
        <taxon>Ecdysozoa</taxon>
        <taxon>Arthropoda</taxon>
        <taxon>Hexapoda</taxon>
        <taxon>Insecta</taxon>
        <taxon>Pterygota</taxon>
        <taxon>Neoptera</taxon>
        <taxon>Endopterygota</taxon>
        <taxon>Lepidoptera</taxon>
        <taxon>Glossata</taxon>
        <taxon>Ditrysia</taxon>
        <taxon>Papilionoidea</taxon>
        <taxon>Pieridae</taxon>
        <taxon>Pierinae</taxon>
        <taxon>Pieris</taxon>
    </lineage>
</organism>
<feature type="compositionally biased region" description="Basic and acidic residues" evidence="1">
    <location>
        <begin position="734"/>
        <end position="744"/>
    </location>
</feature>
<feature type="region of interest" description="Disordered" evidence="1">
    <location>
        <begin position="680"/>
        <end position="744"/>
    </location>
</feature>
<protein>
    <submittedName>
        <fullName evidence="2">Uncharacterized protein</fullName>
    </submittedName>
</protein>
<accession>A0A9P0TRB2</accession>
<proteinExistence type="predicted"/>
<reference evidence="2" key="1">
    <citation type="submission" date="2022-05" db="EMBL/GenBank/DDBJ databases">
        <authorList>
            <person name="Okamura Y."/>
        </authorList>
    </citation>
    <scope>NUCLEOTIDE SEQUENCE</scope>
</reference>